<keyword evidence="5" id="KW-1185">Reference proteome</keyword>
<gene>
    <name evidence="4" type="ORF">SCHPADRAFT_856821</name>
</gene>
<keyword evidence="2" id="KW-1133">Transmembrane helix</keyword>
<feature type="region of interest" description="Disordered" evidence="1">
    <location>
        <begin position="612"/>
        <end position="673"/>
    </location>
</feature>
<proteinExistence type="predicted"/>
<evidence type="ECO:0000313" key="4">
    <source>
        <dbReference type="EMBL" id="KLO10239.1"/>
    </source>
</evidence>
<dbReference type="Gene3D" id="2.120.10.80">
    <property type="entry name" value="Kelch-type beta propeller"/>
    <property type="match status" value="2"/>
</dbReference>
<organism evidence="4 5">
    <name type="scientific">Schizopora paradoxa</name>
    <dbReference type="NCBI Taxonomy" id="27342"/>
    <lineage>
        <taxon>Eukaryota</taxon>
        <taxon>Fungi</taxon>
        <taxon>Dikarya</taxon>
        <taxon>Basidiomycota</taxon>
        <taxon>Agaricomycotina</taxon>
        <taxon>Agaricomycetes</taxon>
        <taxon>Hymenochaetales</taxon>
        <taxon>Schizoporaceae</taxon>
        <taxon>Schizopora</taxon>
    </lineage>
</organism>
<dbReference type="PANTHER" id="PTHR23244">
    <property type="entry name" value="KELCH REPEAT DOMAIN"/>
    <property type="match status" value="1"/>
</dbReference>
<keyword evidence="2" id="KW-0812">Transmembrane</keyword>
<feature type="region of interest" description="Disordered" evidence="1">
    <location>
        <begin position="689"/>
        <end position="714"/>
    </location>
</feature>
<keyword evidence="3" id="KW-0732">Signal</keyword>
<dbReference type="STRING" id="27342.A0A0H2REI5"/>
<feature type="region of interest" description="Disordered" evidence="1">
    <location>
        <begin position="453"/>
        <end position="481"/>
    </location>
</feature>
<feature type="transmembrane region" description="Helical" evidence="2">
    <location>
        <begin position="493"/>
        <end position="512"/>
    </location>
</feature>
<protein>
    <recommendedName>
        <fullName evidence="6">Galactose oxidase</fullName>
    </recommendedName>
</protein>
<dbReference type="PANTHER" id="PTHR23244:SF498">
    <property type="entry name" value="C2 DOMAIN-CONTAINING PROTEIN"/>
    <property type="match status" value="1"/>
</dbReference>
<feature type="transmembrane region" description="Helical" evidence="2">
    <location>
        <begin position="577"/>
        <end position="597"/>
    </location>
</feature>
<keyword evidence="2" id="KW-0472">Membrane</keyword>
<dbReference type="PROSITE" id="PS51257">
    <property type="entry name" value="PROKAR_LIPOPROTEIN"/>
    <property type="match status" value="1"/>
</dbReference>
<feature type="transmembrane region" description="Helical" evidence="2">
    <location>
        <begin position="524"/>
        <end position="557"/>
    </location>
</feature>
<dbReference type="AlphaFoldDB" id="A0A0H2REI5"/>
<evidence type="ECO:0008006" key="6">
    <source>
        <dbReference type="Google" id="ProtNLM"/>
    </source>
</evidence>
<evidence type="ECO:0000256" key="1">
    <source>
        <dbReference type="SAM" id="MobiDB-lite"/>
    </source>
</evidence>
<evidence type="ECO:0000313" key="5">
    <source>
        <dbReference type="Proteomes" id="UP000053477"/>
    </source>
</evidence>
<feature type="transmembrane region" description="Helical" evidence="2">
    <location>
        <begin position="819"/>
        <end position="840"/>
    </location>
</feature>
<dbReference type="SUPFAM" id="SSF117281">
    <property type="entry name" value="Kelch motif"/>
    <property type="match status" value="1"/>
</dbReference>
<dbReference type="InParanoid" id="A0A0H2REI5"/>
<feature type="signal peptide" evidence="3">
    <location>
        <begin position="1"/>
        <end position="23"/>
    </location>
</feature>
<evidence type="ECO:0000256" key="3">
    <source>
        <dbReference type="SAM" id="SignalP"/>
    </source>
</evidence>
<name>A0A0H2REI5_9AGAM</name>
<feature type="chain" id="PRO_5005201774" description="Galactose oxidase" evidence="3">
    <location>
        <begin position="24"/>
        <end position="995"/>
    </location>
</feature>
<reference evidence="4 5" key="1">
    <citation type="submission" date="2015-04" db="EMBL/GenBank/DDBJ databases">
        <title>Complete genome sequence of Schizopora paradoxa KUC8140, a cosmopolitan wood degrader in East Asia.</title>
        <authorList>
            <consortium name="DOE Joint Genome Institute"/>
            <person name="Min B."/>
            <person name="Park H."/>
            <person name="Jang Y."/>
            <person name="Kim J.-J."/>
            <person name="Kim K.H."/>
            <person name="Pangilinan J."/>
            <person name="Lipzen A."/>
            <person name="Riley R."/>
            <person name="Grigoriev I.V."/>
            <person name="Spatafora J.W."/>
            <person name="Choi I.-G."/>
        </authorList>
    </citation>
    <scope>NUCLEOTIDE SEQUENCE [LARGE SCALE GENOMIC DNA]</scope>
    <source>
        <strain evidence="4 5">KUC8140</strain>
    </source>
</reference>
<sequence length="995" mass="106481">MAKRLALQLAIFSLVGFFSSCSAQNPATNTPVPPLQWIELTSLLTGSAPPPMKYASIGYDSTSGTVLVFGGESNGFPTQQTYLLNTSSLIWTTPSPPNGLSVKPPPRSEAISGQDFAASNRHGHIVIGGKGQDGSPLSDAWEFDYINQFWTQINISAGGPSARLSASGGTDALASPITDLTVEGPNNTFYLVGGFDGKTLQPLSDAWTFEVAGVLSPNLANDVVGSWTQVQLPNDLPSKVRQGSAVFPSGVVAIAGGCSSNDFDDNLCAQQDAHVLNFDDNRDISPQNCPAPRVGPVVVPNYNTFSSTFISQAFVVLGTFNNTLWDDGGGLQNGEVDVFNIDNGVWTRILPSGDPGTTGTPKFPVPREGAAAISSPFTIFGADHALGSDTIIFGGQDAQGNFLNDVWLLRSYMGSLDSTNDTSWSGFGSGTLSTGVDASGSGVTNQYLTSCATALSPPPSSSSPGPPAPTSPTKPGSDTGTTFAFNTEVSHKLLSPISVALVLASIVFYRLSLPAVVTGPFGDVHVYALWLCGLVGLAAYGVGIAGLVFAFTTISATSSNTSLRRRSASSTFLKTGHGKAGLALFICLYGLLPIVLAKRFITRKRPSPILQVSDPAEDAARKNSTDTGFTALGMNSREKKDSYPTLRSRQSSSPHEPDHSTLAPDSPVGEDRRRTHSFHLWPSFMSRDKNAAAARESEETALETESGETPTKGFVVLNRGGQRMRRLSANAVGTNGYANDGRLSANGRSLSDLSWLDRRRSLNVVGELDYALSQLNQQGRSVPTPLGFETASVNPLVPPTPTPGPPVIRPQLPSRLHSFTHIILHAFILGICIVTLVALWERAPKATFVVFLLWTLAFYATILSLSWRGRPRRSILSVLLFSLREPHHHNYAPPATPSNANAGLPPTPPSSRPLSTFMNDQYTFPSDSRGGPYIHQPLFRTALSTHEDDPLSSEGHEDDDEDENARQRRIEQEMDRRDVSIVTVPKRKLWITNPS</sequence>
<feature type="transmembrane region" description="Helical" evidence="2">
    <location>
        <begin position="846"/>
        <end position="867"/>
    </location>
</feature>
<dbReference type="OrthoDB" id="10250130at2759"/>
<evidence type="ECO:0000256" key="2">
    <source>
        <dbReference type="SAM" id="Phobius"/>
    </source>
</evidence>
<dbReference type="Proteomes" id="UP000053477">
    <property type="component" value="Unassembled WGS sequence"/>
</dbReference>
<feature type="compositionally biased region" description="Pro residues" evidence="1">
    <location>
        <begin position="456"/>
        <end position="472"/>
    </location>
</feature>
<feature type="compositionally biased region" description="Basic and acidic residues" evidence="1">
    <location>
        <begin position="964"/>
        <end position="977"/>
    </location>
</feature>
<dbReference type="EMBL" id="KQ086032">
    <property type="protein sequence ID" value="KLO10239.1"/>
    <property type="molecule type" value="Genomic_DNA"/>
</dbReference>
<dbReference type="InterPro" id="IPR015915">
    <property type="entry name" value="Kelch-typ_b-propeller"/>
</dbReference>
<feature type="region of interest" description="Disordered" evidence="1">
    <location>
        <begin position="945"/>
        <end position="977"/>
    </location>
</feature>
<feature type="compositionally biased region" description="Basic and acidic residues" evidence="1">
    <location>
        <begin position="689"/>
        <end position="698"/>
    </location>
</feature>
<feature type="region of interest" description="Disordered" evidence="1">
    <location>
        <begin position="891"/>
        <end position="918"/>
    </location>
</feature>
<feature type="compositionally biased region" description="Polar residues" evidence="1">
    <location>
        <begin position="645"/>
        <end position="654"/>
    </location>
</feature>
<accession>A0A0H2REI5</accession>